<evidence type="ECO:0000313" key="1">
    <source>
        <dbReference type="EMBL" id="SZF04529.1"/>
    </source>
</evidence>
<protein>
    <submittedName>
        <fullName evidence="1">Uncharacterized protein</fullName>
    </submittedName>
</protein>
<dbReference type="EMBL" id="UNSH01000067">
    <property type="protein sequence ID" value="SZF04529.1"/>
    <property type="molecule type" value="Genomic_DNA"/>
</dbReference>
<proteinExistence type="predicted"/>
<dbReference type="Proteomes" id="UP000275772">
    <property type="component" value="Unassembled WGS sequence"/>
</dbReference>
<name>A0A383UXN6_BLUHO</name>
<reference evidence="1 2" key="1">
    <citation type="submission" date="2017-11" db="EMBL/GenBank/DDBJ databases">
        <authorList>
            <person name="Kracher B."/>
        </authorList>
    </citation>
    <scope>NUCLEOTIDE SEQUENCE [LARGE SCALE GENOMIC DNA]</scope>
    <source>
        <strain evidence="1 2">RACE1</strain>
    </source>
</reference>
<gene>
    <name evidence="1" type="ORF">BLGHR1_15326</name>
</gene>
<accession>A0A383UXN6</accession>
<evidence type="ECO:0000313" key="2">
    <source>
        <dbReference type="Proteomes" id="UP000275772"/>
    </source>
</evidence>
<sequence>MTQALIRPCKQLSSSQAIYSLQITQKVTRRTRHSTVISSILRCSKNIPLADIPNKPRMLRLIPGAIVELSVIESSYDIALH</sequence>
<dbReference type="VEuPathDB" id="FungiDB:BLGHR1_15326"/>
<organism evidence="1 2">
    <name type="scientific">Blumeria hordei</name>
    <name type="common">Barley powdery mildew</name>
    <name type="synonym">Blumeria graminis f. sp. hordei</name>
    <dbReference type="NCBI Taxonomy" id="2867405"/>
    <lineage>
        <taxon>Eukaryota</taxon>
        <taxon>Fungi</taxon>
        <taxon>Dikarya</taxon>
        <taxon>Ascomycota</taxon>
        <taxon>Pezizomycotina</taxon>
        <taxon>Leotiomycetes</taxon>
        <taxon>Erysiphales</taxon>
        <taxon>Erysiphaceae</taxon>
        <taxon>Blumeria</taxon>
    </lineage>
</organism>
<dbReference type="AlphaFoldDB" id="A0A383UXN6"/>